<protein>
    <submittedName>
        <fullName evidence="1">Uncharacterized protein</fullName>
    </submittedName>
</protein>
<dbReference type="AlphaFoldDB" id="A0A1Q2CQW6"/>
<evidence type="ECO:0000313" key="1">
    <source>
        <dbReference type="EMBL" id="AQP48506.1"/>
    </source>
</evidence>
<sequence>MSVRSALNIEHLLDTADASWPEWTWPEPSLAQFSSSQEVASWRGTALWQEDREVLLALGRLTLVDESRTSATAVLVSLVLPACESVVSIRSRNTRDFRHLEEVAAGYLWSEVVQYPWNAPLRGWIPQGIARRVGRALDREFGWGEASERVWRERAAVSPEALERVPAGRSNREALQSSELYWWALSEAGLPREDLDLLVALAVSASDEGATARASAGITARAACLRVAGPGESADQVQSRAIRALKHLRAAAQPAA</sequence>
<accession>A0A1Q2CQW6</accession>
<dbReference type="OrthoDB" id="3724830at2"/>
<name>A0A1Q2CQW6_9ACTN</name>
<evidence type="ECO:0000313" key="2">
    <source>
        <dbReference type="Proteomes" id="UP000188145"/>
    </source>
</evidence>
<dbReference type="EMBL" id="CP019606">
    <property type="protein sequence ID" value="AQP48506.1"/>
    <property type="molecule type" value="Genomic_DNA"/>
</dbReference>
<proteinExistence type="predicted"/>
<dbReference type="RefSeq" id="WP_077686841.1">
    <property type="nucleotide sequence ID" value="NZ_CP019606.1"/>
</dbReference>
<keyword evidence="2" id="KW-1185">Reference proteome</keyword>
<dbReference type="KEGG" id="tes:BW730_14310"/>
<gene>
    <name evidence="1" type="ORF">BW730_14310</name>
</gene>
<dbReference type="Proteomes" id="UP000188145">
    <property type="component" value="Chromosome"/>
</dbReference>
<reference evidence="2" key="1">
    <citation type="submission" date="2017-02" db="EMBL/GenBank/DDBJ databases">
        <title>Tessaracoccus aquaemaris sp. nov., isolated from the intestine of a Korean rockfish, Sebastes schlegelii, in a marine aquaculture pond.</title>
        <authorList>
            <person name="Tak E.J."/>
            <person name="Bae J.-W."/>
        </authorList>
    </citation>
    <scope>NUCLEOTIDE SEQUENCE [LARGE SCALE GENOMIC DNA]</scope>
    <source>
        <strain evidence="2">NSG39</strain>
    </source>
</reference>
<organism evidence="1 2">
    <name type="scientific">Tessaracoccus aquimaris</name>
    <dbReference type="NCBI Taxonomy" id="1332264"/>
    <lineage>
        <taxon>Bacteria</taxon>
        <taxon>Bacillati</taxon>
        <taxon>Actinomycetota</taxon>
        <taxon>Actinomycetes</taxon>
        <taxon>Propionibacteriales</taxon>
        <taxon>Propionibacteriaceae</taxon>
        <taxon>Tessaracoccus</taxon>
    </lineage>
</organism>